<dbReference type="EMBL" id="CP136920">
    <property type="protein sequence ID" value="WOO43604.1"/>
    <property type="molecule type" value="Genomic_DNA"/>
</dbReference>
<keyword evidence="3 6" id="KW-1133">Transmembrane helix</keyword>
<keyword evidence="1" id="KW-1003">Cell membrane</keyword>
<evidence type="ECO:0000256" key="5">
    <source>
        <dbReference type="SAM" id="MobiDB-lite"/>
    </source>
</evidence>
<evidence type="ECO:0000256" key="1">
    <source>
        <dbReference type="ARBA" id="ARBA00022475"/>
    </source>
</evidence>
<dbReference type="Gene3D" id="3.40.50.410">
    <property type="entry name" value="von Willebrand factor, type A domain"/>
    <property type="match status" value="1"/>
</dbReference>
<feature type="transmembrane region" description="Helical" evidence="6">
    <location>
        <begin position="6"/>
        <end position="25"/>
    </location>
</feature>
<reference evidence="8 9" key="1">
    <citation type="submission" date="2023-10" db="EMBL/GenBank/DDBJ databases">
        <title>Rubellicoccus peritrichatus gen. nov., sp. nov., isolated from an algae of coral reef tank.</title>
        <authorList>
            <person name="Luo J."/>
        </authorList>
    </citation>
    <scope>NUCLEOTIDE SEQUENCE [LARGE SCALE GENOMIC DNA]</scope>
    <source>
        <strain evidence="8 9">CR14</strain>
    </source>
</reference>
<name>A0AAQ3LCM7_9BACT</name>
<keyword evidence="9" id="KW-1185">Reference proteome</keyword>
<evidence type="ECO:0000259" key="7">
    <source>
        <dbReference type="PROSITE" id="PS50234"/>
    </source>
</evidence>
<feature type="domain" description="VWFA" evidence="7">
    <location>
        <begin position="91"/>
        <end position="294"/>
    </location>
</feature>
<dbReference type="Proteomes" id="UP001304300">
    <property type="component" value="Chromosome"/>
</dbReference>
<feature type="transmembrane region" description="Helical" evidence="6">
    <location>
        <begin position="56"/>
        <end position="74"/>
    </location>
</feature>
<dbReference type="PROSITE" id="PS50234">
    <property type="entry name" value="VWFA"/>
    <property type="match status" value="1"/>
</dbReference>
<dbReference type="KEGG" id="puo:RZN69_10940"/>
<dbReference type="PANTHER" id="PTHR22550">
    <property type="entry name" value="SPORE GERMINATION PROTEIN"/>
    <property type="match status" value="1"/>
</dbReference>
<dbReference type="InterPro" id="IPR050768">
    <property type="entry name" value="UPF0353/GerABKA_families"/>
</dbReference>
<gene>
    <name evidence="8" type="ORF">RZN69_10940</name>
</gene>
<organism evidence="8 9">
    <name type="scientific">Rubellicoccus peritrichatus</name>
    <dbReference type="NCBI Taxonomy" id="3080537"/>
    <lineage>
        <taxon>Bacteria</taxon>
        <taxon>Pseudomonadati</taxon>
        <taxon>Verrucomicrobiota</taxon>
        <taxon>Opitutia</taxon>
        <taxon>Puniceicoccales</taxon>
        <taxon>Cerasicoccaceae</taxon>
        <taxon>Rubellicoccus</taxon>
    </lineage>
</organism>
<evidence type="ECO:0000313" key="8">
    <source>
        <dbReference type="EMBL" id="WOO43604.1"/>
    </source>
</evidence>
<dbReference type="AlphaFoldDB" id="A0AAQ3LCM7"/>
<accession>A0AAQ3LCM7</accession>
<proteinExistence type="predicted"/>
<protein>
    <submittedName>
        <fullName evidence="8">VWA domain-containing protein</fullName>
    </submittedName>
</protein>
<evidence type="ECO:0000256" key="4">
    <source>
        <dbReference type="ARBA" id="ARBA00023136"/>
    </source>
</evidence>
<evidence type="ECO:0000256" key="3">
    <source>
        <dbReference type="ARBA" id="ARBA00022989"/>
    </source>
</evidence>
<dbReference type="Pfam" id="PF13519">
    <property type="entry name" value="VWA_2"/>
    <property type="match status" value="1"/>
</dbReference>
<evidence type="ECO:0000256" key="2">
    <source>
        <dbReference type="ARBA" id="ARBA00022692"/>
    </source>
</evidence>
<dbReference type="SMART" id="SM00327">
    <property type="entry name" value="VWA"/>
    <property type="match status" value="1"/>
</dbReference>
<feature type="compositionally biased region" description="Polar residues" evidence="5">
    <location>
        <begin position="364"/>
        <end position="382"/>
    </location>
</feature>
<dbReference type="PANTHER" id="PTHR22550:SF5">
    <property type="entry name" value="LEUCINE ZIPPER PROTEIN 4"/>
    <property type="match status" value="1"/>
</dbReference>
<dbReference type="InterPro" id="IPR036465">
    <property type="entry name" value="vWFA_dom_sf"/>
</dbReference>
<sequence>MIFLYSYWLWIAALIVMAGLGIYFIGRHFRKKRITAFLSVREKEAAMRWPVERFRIYSAILITMGLACFCVALARPLTGPKKSEGTSHGIEAYIALDVSNSMLVQDASPYRLQFAKDKINHWREQLAGDRIGLILFAGDAFIQIPPTHDSVVFEKMVQNALPRSVGQGGTNFKGAIERAVESFERREVNAPILIIISDGEQLQEDGIAAARKAHLEHGLYIFTVGVGTAAGGEVRTLGSNGEISGPPRRDRMRNVIYSRLDEPILKAIAQEGGGRYVHLQESGNMLETLYHEDLRELALSSQEIVADDYNEWFFVPLALGLLLLLVEPFLRPRKPIVLQPLSALPVDLPEGSALSESEGALRASSDTGRLQSRLRSTNNRRS</sequence>
<evidence type="ECO:0000256" key="6">
    <source>
        <dbReference type="SAM" id="Phobius"/>
    </source>
</evidence>
<dbReference type="RefSeq" id="WP_317836167.1">
    <property type="nucleotide sequence ID" value="NZ_CP136920.1"/>
</dbReference>
<keyword evidence="4 6" id="KW-0472">Membrane</keyword>
<evidence type="ECO:0000313" key="9">
    <source>
        <dbReference type="Proteomes" id="UP001304300"/>
    </source>
</evidence>
<feature type="region of interest" description="Disordered" evidence="5">
    <location>
        <begin position="355"/>
        <end position="382"/>
    </location>
</feature>
<dbReference type="SUPFAM" id="SSF53300">
    <property type="entry name" value="vWA-like"/>
    <property type="match status" value="1"/>
</dbReference>
<dbReference type="InterPro" id="IPR002035">
    <property type="entry name" value="VWF_A"/>
</dbReference>
<keyword evidence="2 6" id="KW-0812">Transmembrane</keyword>